<gene>
    <name evidence="1" type="ORF">SASPL_150146</name>
</gene>
<reference evidence="1" key="1">
    <citation type="submission" date="2018-01" db="EMBL/GenBank/DDBJ databases">
        <authorList>
            <person name="Mao J.F."/>
        </authorList>
    </citation>
    <scope>NUCLEOTIDE SEQUENCE</scope>
    <source>
        <strain evidence="1">Huo1</strain>
        <tissue evidence="1">Leaf</tissue>
    </source>
</reference>
<organism evidence="1">
    <name type="scientific">Salvia splendens</name>
    <name type="common">Scarlet sage</name>
    <dbReference type="NCBI Taxonomy" id="180675"/>
    <lineage>
        <taxon>Eukaryota</taxon>
        <taxon>Viridiplantae</taxon>
        <taxon>Streptophyta</taxon>
        <taxon>Embryophyta</taxon>
        <taxon>Tracheophyta</taxon>
        <taxon>Spermatophyta</taxon>
        <taxon>Magnoliopsida</taxon>
        <taxon>eudicotyledons</taxon>
        <taxon>Gunneridae</taxon>
        <taxon>Pentapetalae</taxon>
        <taxon>asterids</taxon>
        <taxon>lamiids</taxon>
        <taxon>Lamiales</taxon>
        <taxon>Lamiaceae</taxon>
        <taxon>Nepetoideae</taxon>
        <taxon>Mentheae</taxon>
        <taxon>Salviinae</taxon>
        <taxon>Salvia</taxon>
        <taxon>Salvia subgen. Calosphace</taxon>
        <taxon>core Calosphace</taxon>
    </lineage>
</organism>
<evidence type="ECO:0000313" key="2">
    <source>
        <dbReference type="Proteomes" id="UP000298416"/>
    </source>
</evidence>
<reference evidence="1" key="2">
    <citation type="submission" date="2020-08" db="EMBL/GenBank/DDBJ databases">
        <title>Plant Genome Project.</title>
        <authorList>
            <person name="Zhang R.-G."/>
        </authorList>
    </citation>
    <scope>NUCLEOTIDE SEQUENCE</scope>
    <source>
        <strain evidence="1">Huo1</strain>
        <tissue evidence="1">Leaf</tissue>
    </source>
</reference>
<dbReference type="EMBL" id="PNBA02000020">
    <property type="protein sequence ID" value="KAG6388714.1"/>
    <property type="molecule type" value="Genomic_DNA"/>
</dbReference>
<keyword evidence="2" id="KW-1185">Reference proteome</keyword>
<accession>A0A8X8W6C4</accession>
<proteinExistence type="predicted"/>
<protein>
    <submittedName>
        <fullName evidence="1">Uncharacterized protein</fullName>
    </submittedName>
</protein>
<evidence type="ECO:0000313" key="1">
    <source>
        <dbReference type="EMBL" id="KAG6388714.1"/>
    </source>
</evidence>
<name>A0A8X8W6C4_SALSN</name>
<dbReference type="Proteomes" id="UP000298416">
    <property type="component" value="Unassembled WGS sequence"/>
</dbReference>
<dbReference type="AlphaFoldDB" id="A0A8X8W6C4"/>
<sequence>MFKKFERFHLMCVTFLHQLGNATIVSLTLNTLMVLDLAGGPIEQRHPPFPNLKCLKDEFDQSWDKFDKQQHAHRQYVLTPPVLPFHPYTLPQANLNSCWDPPWARLPTAYEQPQHQYQDRFQQPRPPPCWDPPEVQQSYHGLPQRQMLSAAQSCYPNVDCQDPSPTYLEMLTQHYNQPHQSTCWDPPIPHPSFGY</sequence>
<comment type="caution">
    <text evidence="1">The sequence shown here is derived from an EMBL/GenBank/DDBJ whole genome shotgun (WGS) entry which is preliminary data.</text>
</comment>